<reference evidence="4 5" key="1">
    <citation type="journal article" date="2024" name="Nat. Commun.">
        <title>Phylogenomics reveals the evolutionary origins of lichenization in chlorophyte algae.</title>
        <authorList>
            <person name="Puginier C."/>
            <person name="Libourel C."/>
            <person name="Otte J."/>
            <person name="Skaloud P."/>
            <person name="Haon M."/>
            <person name="Grisel S."/>
            <person name="Petersen M."/>
            <person name="Berrin J.G."/>
            <person name="Delaux P.M."/>
            <person name="Dal Grande F."/>
            <person name="Keller J."/>
        </authorList>
    </citation>
    <scope>NUCLEOTIDE SEQUENCE [LARGE SCALE GENOMIC DNA]</scope>
    <source>
        <strain evidence="4 5">SAG 2145</strain>
    </source>
</reference>
<dbReference type="GO" id="GO:0000030">
    <property type="term" value="F:mannosyltransferase activity"/>
    <property type="evidence" value="ECO:0007669"/>
    <property type="project" value="TreeGrafter"/>
</dbReference>
<evidence type="ECO:0000313" key="5">
    <source>
        <dbReference type="Proteomes" id="UP001438707"/>
    </source>
</evidence>
<feature type="chain" id="PRO_5043463760" evidence="3">
    <location>
        <begin position="25"/>
        <end position="430"/>
    </location>
</feature>
<feature type="signal peptide" evidence="3">
    <location>
        <begin position="1"/>
        <end position="24"/>
    </location>
</feature>
<comment type="caution">
    <text evidence="4">The sequence shown here is derived from an EMBL/GenBank/DDBJ whole genome shotgun (WGS) entry which is preliminary data.</text>
</comment>
<dbReference type="GO" id="GO:0016020">
    <property type="term" value="C:membrane"/>
    <property type="evidence" value="ECO:0007669"/>
    <property type="project" value="GOC"/>
</dbReference>
<keyword evidence="5" id="KW-1185">Reference proteome</keyword>
<dbReference type="AlphaFoldDB" id="A0AAW1Q7L7"/>
<keyword evidence="1" id="KW-0808">Transferase</keyword>
<dbReference type="GO" id="GO:0051999">
    <property type="term" value="P:mannosyl-inositol phosphorylceramide biosynthetic process"/>
    <property type="evidence" value="ECO:0007669"/>
    <property type="project" value="TreeGrafter"/>
</dbReference>
<dbReference type="SUPFAM" id="SSF53448">
    <property type="entry name" value="Nucleotide-diphospho-sugar transferases"/>
    <property type="match status" value="1"/>
</dbReference>
<dbReference type="InterPro" id="IPR029044">
    <property type="entry name" value="Nucleotide-diphossugar_trans"/>
</dbReference>
<dbReference type="PANTHER" id="PTHR32385:SF15">
    <property type="entry name" value="INOSITOL PHOSPHOCERAMIDE MANNOSYLTRANSFERASE 1"/>
    <property type="match status" value="1"/>
</dbReference>
<organism evidence="4 5">
    <name type="scientific">Apatococcus lobatus</name>
    <dbReference type="NCBI Taxonomy" id="904363"/>
    <lineage>
        <taxon>Eukaryota</taxon>
        <taxon>Viridiplantae</taxon>
        <taxon>Chlorophyta</taxon>
        <taxon>core chlorophytes</taxon>
        <taxon>Trebouxiophyceae</taxon>
        <taxon>Chlorellales</taxon>
        <taxon>Chlorellaceae</taxon>
        <taxon>Apatococcus</taxon>
    </lineage>
</organism>
<dbReference type="Proteomes" id="UP001438707">
    <property type="component" value="Unassembled WGS sequence"/>
</dbReference>
<feature type="compositionally biased region" description="Low complexity" evidence="2">
    <location>
        <begin position="371"/>
        <end position="389"/>
    </location>
</feature>
<sequence length="430" mass="48104">MPARARIRQLSILSACLLSHLVGAHTVSQSVAASSSNVLDRLHSLLFKPARPSEPEQERIPKILHHIFLSGEKELRKAASGPDPPMRIEWSENCVHQHDGWQVMFWDMEASLQLLRQEYPWFLETFQSYKRRVQQGDAIRYFILNTHGGVYMDMDVECFRPTDSFLRGYDLVLNVELGEGVTVTNAVMASAPNITFWQRVFTKMQERKAWEDGFLEKEVVSTTGPWMLTDTLKEHLHIRARSAGEYIRPTGEVILQGRSQPPLHLNEVIKVYEVGAWFTPCIFDNEQCHVDLVQAKQNGTIDLSRLAGYHRYQGTWKPCMGECFKDIEHRTKGDQNPLQGNVGDSLVQVGGSQPEAGKQGESPEQAVDQPNGGSNSDDSSSQAEGSSKSVESKQEGGSETAGRAEATPPPAESLLKRSKAKKPHRRKAGS</sequence>
<dbReference type="EMBL" id="JALJOS010000080">
    <property type="protein sequence ID" value="KAK9816299.1"/>
    <property type="molecule type" value="Genomic_DNA"/>
</dbReference>
<accession>A0AAW1Q7L7</accession>
<feature type="region of interest" description="Disordered" evidence="2">
    <location>
        <begin position="331"/>
        <end position="430"/>
    </location>
</feature>
<evidence type="ECO:0000256" key="2">
    <source>
        <dbReference type="SAM" id="MobiDB-lite"/>
    </source>
</evidence>
<dbReference type="InterPro" id="IPR007577">
    <property type="entry name" value="GlycoTrfase_DXD_sugar-bd_CS"/>
</dbReference>
<dbReference type="Gene3D" id="3.90.550.20">
    <property type="match status" value="1"/>
</dbReference>
<protein>
    <submittedName>
        <fullName evidence="4">Uncharacterized protein</fullName>
    </submittedName>
</protein>
<name>A0AAW1Q7L7_9CHLO</name>
<dbReference type="Pfam" id="PF04488">
    <property type="entry name" value="Gly_transf_sug"/>
    <property type="match status" value="1"/>
</dbReference>
<proteinExistence type="predicted"/>
<feature type="compositionally biased region" description="Basic residues" evidence="2">
    <location>
        <begin position="416"/>
        <end position="430"/>
    </location>
</feature>
<evidence type="ECO:0000256" key="1">
    <source>
        <dbReference type="ARBA" id="ARBA00022679"/>
    </source>
</evidence>
<keyword evidence="3" id="KW-0732">Signal</keyword>
<gene>
    <name evidence="4" type="ORF">WJX74_002763</name>
</gene>
<dbReference type="PANTHER" id="PTHR32385">
    <property type="entry name" value="MANNOSYL PHOSPHORYLINOSITOL CERAMIDE SYNTHASE"/>
    <property type="match status" value="1"/>
</dbReference>
<dbReference type="InterPro" id="IPR051706">
    <property type="entry name" value="Glycosyltransferase_domain"/>
</dbReference>
<evidence type="ECO:0000313" key="4">
    <source>
        <dbReference type="EMBL" id="KAK9816299.1"/>
    </source>
</evidence>
<evidence type="ECO:0000256" key="3">
    <source>
        <dbReference type="SAM" id="SignalP"/>
    </source>
</evidence>